<evidence type="ECO:0000313" key="2">
    <source>
        <dbReference type="EMBL" id="MBM7276816.1"/>
    </source>
</evidence>
<dbReference type="PROSITE" id="PS50234">
    <property type="entry name" value="VWFA"/>
    <property type="match status" value="1"/>
</dbReference>
<dbReference type="Gene3D" id="3.40.50.410">
    <property type="entry name" value="von Willebrand factor, type A domain"/>
    <property type="match status" value="1"/>
</dbReference>
<organism evidence="2 3">
    <name type="scientific">Gordonia rubripertincta</name>
    <name type="common">Rhodococcus corallinus</name>
    <dbReference type="NCBI Taxonomy" id="36822"/>
    <lineage>
        <taxon>Bacteria</taxon>
        <taxon>Bacillati</taxon>
        <taxon>Actinomycetota</taxon>
        <taxon>Actinomycetes</taxon>
        <taxon>Mycobacteriales</taxon>
        <taxon>Gordoniaceae</taxon>
        <taxon>Gordonia</taxon>
    </lineage>
</organism>
<dbReference type="Pfam" id="PF13519">
    <property type="entry name" value="VWA_2"/>
    <property type="match status" value="1"/>
</dbReference>
<evidence type="ECO:0000313" key="3">
    <source>
        <dbReference type="Proteomes" id="UP001195196"/>
    </source>
</evidence>
<proteinExistence type="predicted"/>
<name>A0AAW4G044_GORRU</name>
<dbReference type="PANTHER" id="PTHR10579:SF43">
    <property type="entry name" value="ZINC FINGER (C3HC4-TYPE RING FINGER) FAMILY PROTEIN"/>
    <property type="match status" value="1"/>
</dbReference>
<dbReference type="AlphaFoldDB" id="A0AAW4G044"/>
<reference evidence="2" key="1">
    <citation type="submission" date="2021-02" db="EMBL/GenBank/DDBJ databases">
        <title>Taxonomy, biology and ecology of Rhodococcus bacteria occurring in California pistachio and other woody hosts as revealed by genome sequence analyses.</title>
        <authorList>
            <person name="Riely B."/>
            <person name="Gai Y."/>
        </authorList>
    </citation>
    <scope>NUCLEOTIDE SEQUENCE</scope>
    <source>
        <strain evidence="2">BP-295</strain>
    </source>
</reference>
<feature type="domain" description="VWFA" evidence="1">
    <location>
        <begin position="68"/>
        <end position="249"/>
    </location>
</feature>
<comment type="caution">
    <text evidence="2">The sequence shown here is derived from an EMBL/GenBank/DDBJ whole genome shotgun (WGS) entry which is preliminary data.</text>
</comment>
<dbReference type="RefSeq" id="WP_204717381.1">
    <property type="nucleotide sequence ID" value="NZ_JAFFGU010000001.1"/>
</dbReference>
<accession>A0AAW4G044</accession>
<sequence length="586" mass="60879">MVRDLFPRIACRRFDERRTDSGRVHTRRLRLATLVAVAALGLAGCALEVKGSSSAVSDERSVAPKPVPTVVVLDASDSMNTEDAPGSRLVAAREAVTSLAAGLPDATPLGIVAFGSRMPARSTPQAVGCTDVTTSVPLGPLDRTALRDALGRLTAQGFTPISAALRQAASQLPVGNPSSIVLVSDGESTCEPPPCDTAAEIHRTNPNITISAVGFRTGDPALACVAEEGGGLFVTADNAAQLSSRLAAAQNAEAARSRLSPLSRAGVAIGATLADVRRDNPTFPATGKTEGNRTLYYWVDCEYAFEDDVLVAISPGDPPGSAGTTIDGVTHGTPGSRAVELYGEPLEDSGSVAVFTANEAAGTAYRIGYVGAEKISAGTVTTVVLCRCLPSPSQSGGPEVIKVIAVDAAGKTINGFSVGPIGTTWSSSDTGYCSSALGAATTGVYRCGTTADSANACWPSGNRLLCTFAPWNKALTAYPYSGSLPSLEPPNPDVFPWALELADGNQCVARNGGAWPMPPTGFEFGYSCKKDSKFTFVFYRTPRSRAATADLFDKSDNSWTVFWGDGEATATPTPVEVEKIYYSAAQ</sequence>
<evidence type="ECO:0000259" key="1">
    <source>
        <dbReference type="PROSITE" id="PS50234"/>
    </source>
</evidence>
<dbReference type="InterPro" id="IPR002035">
    <property type="entry name" value="VWF_A"/>
</dbReference>
<dbReference type="SMART" id="SM00327">
    <property type="entry name" value="VWA"/>
    <property type="match status" value="1"/>
</dbReference>
<gene>
    <name evidence="2" type="ORF">JTZ10_03505</name>
</gene>
<dbReference type="Proteomes" id="UP001195196">
    <property type="component" value="Unassembled WGS sequence"/>
</dbReference>
<dbReference type="EMBL" id="JAFFGU010000001">
    <property type="protein sequence ID" value="MBM7276816.1"/>
    <property type="molecule type" value="Genomic_DNA"/>
</dbReference>
<dbReference type="InterPro" id="IPR051266">
    <property type="entry name" value="CLCR"/>
</dbReference>
<protein>
    <submittedName>
        <fullName evidence="2">VWA domain-containing protein</fullName>
    </submittedName>
</protein>
<dbReference type="InterPro" id="IPR036465">
    <property type="entry name" value="vWFA_dom_sf"/>
</dbReference>
<dbReference type="PANTHER" id="PTHR10579">
    <property type="entry name" value="CALCIUM-ACTIVATED CHLORIDE CHANNEL REGULATOR"/>
    <property type="match status" value="1"/>
</dbReference>
<dbReference type="SUPFAM" id="SSF53300">
    <property type="entry name" value="vWA-like"/>
    <property type="match status" value="1"/>
</dbReference>